<evidence type="ECO:0000256" key="1">
    <source>
        <dbReference type="SAM" id="MobiDB-lite"/>
    </source>
</evidence>
<feature type="region of interest" description="Disordered" evidence="1">
    <location>
        <begin position="52"/>
        <end position="104"/>
    </location>
</feature>
<organism evidence="2 3">
    <name type="scientific">Scophthalmus maximus</name>
    <name type="common">Turbot</name>
    <name type="synonym">Psetta maxima</name>
    <dbReference type="NCBI Taxonomy" id="52904"/>
    <lineage>
        <taxon>Eukaryota</taxon>
        <taxon>Metazoa</taxon>
        <taxon>Chordata</taxon>
        <taxon>Craniata</taxon>
        <taxon>Vertebrata</taxon>
        <taxon>Euteleostomi</taxon>
        <taxon>Actinopterygii</taxon>
        <taxon>Neopterygii</taxon>
        <taxon>Teleostei</taxon>
        <taxon>Neoteleostei</taxon>
        <taxon>Acanthomorphata</taxon>
        <taxon>Carangaria</taxon>
        <taxon>Pleuronectiformes</taxon>
        <taxon>Pleuronectoidei</taxon>
        <taxon>Scophthalmidae</taxon>
        <taxon>Scophthalmus</taxon>
    </lineage>
</organism>
<proteinExistence type="predicted"/>
<comment type="caution">
    <text evidence="2">The sequence shown here is derived from an EMBL/GenBank/DDBJ whole genome shotgun (WGS) entry which is preliminary data.</text>
</comment>
<accession>A0A6A4RLL4</accession>
<sequence length="155" mass="17668">MKSGKRTAAAACEARHNSRINKHGDGRCPWSLWILHTTEFTFIRLLMKLKPADGKRRPRERESGNNPPGLTTHQRALHLWPKRAMSHERRASERTKPPSDVRQRRRCRDVETLLGNQLFVLWFCSPGRRPGNGAAQPPAARRCSRSIMLADGSRA</sequence>
<feature type="compositionally biased region" description="Basic and acidic residues" evidence="1">
    <location>
        <begin position="85"/>
        <end position="102"/>
    </location>
</feature>
<reference evidence="2 3" key="1">
    <citation type="submission" date="2019-06" db="EMBL/GenBank/DDBJ databases">
        <title>Draft genomes of female and male turbot (Scophthalmus maximus).</title>
        <authorList>
            <person name="Xu H."/>
            <person name="Xu X.-W."/>
            <person name="Shao C."/>
            <person name="Chen S."/>
        </authorList>
    </citation>
    <scope>NUCLEOTIDE SEQUENCE [LARGE SCALE GENOMIC DNA]</scope>
    <source>
        <strain evidence="2">Ysfricsl-2016a</strain>
        <tissue evidence="2">Blood</tissue>
    </source>
</reference>
<name>A0A6A4RLL4_SCOMX</name>
<dbReference type="EMBL" id="VEVO01000023">
    <property type="protein sequence ID" value="KAF0022743.1"/>
    <property type="molecule type" value="Genomic_DNA"/>
</dbReference>
<evidence type="ECO:0000313" key="3">
    <source>
        <dbReference type="Proteomes" id="UP000438429"/>
    </source>
</evidence>
<gene>
    <name evidence="2" type="ORF">F2P81_024724</name>
</gene>
<evidence type="ECO:0000313" key="2">
    <source>
        <dbReference type="EMBL" id="KAF0022743.1"/>
    </source>
</evidence>
<feature type="compositionally biased region" description="Basic and acidic residues" evidence="1">
    <location>
        <begin position="52"/>
        <end position="63"/>
    </location>
</feature>
<feature type="compositionally biased region" description="Polar residues" evidence="1">
    <location>
        <begin position="64"/>
        <end position="74"/>
    </location>
</feature>
<dbReference type="Proteomes" id="UP000438429">
    <property type="component" value="Unassembled WGS sequence"/>
</dbReference>
<protein>
    <submittedName>
        <fullName evidence="2">Uncharacterized protein</fullName>
    </submittedName>
</protein>
<dbReference type="AlphaFoldDB" id="A0A6A4RLL4"/>